<evidence type="ECO:0000256" key="10">
    <source>
        <dbReference type="ARBA" id="ARBA00022723"/>
    </source>
</evidence>
<dbReference type="HOGENOM" id="CLU_041707_1_0_1"/>
<gene>
    <name evidence="20" type="ORF">CAPTEDRAFT_174511</name>
</gene>
<reference evidence="20 22" key="2">
    <citation type="journal article" date="2013" name="Nature">
        <title>Insights into bilaterian evolution from three spiralian genomes.</title>
        <authorList>
            <person name="Simakov O."/>
            <person name="Marletaz F."/>
            <person name="Cho S.J."/>
            <person name="Edsinger-Gonzales E."/>
            <person name="Havlak P."/>
            <person name="Hellsten U."/>
            <person name="Kuo D.H."/>
            <person name="Larsson T."/>
            <person name="Lv J."/>
            <person name="Arendt D."/>
            <person name="Savage R."/>
            <person name="Osoegawa K."/>
            <person name="de Jong P."/>
            <person name="Grimwood J."/>
            <person name="Chapman J.A."/>
            <person name="Shapiro H."/>
            <person name="Aerts A."/>
            <person name="Otillar R.P."/>
            <person name="Terry A.Y."/>
            <person name="Boore J.L."/>
            <person name="Grigoriev I.V."/>
            <person name="Lindberg D.R."/>
            <person name="Seaver E.C."/>
            <person name="Weisblat D.A."/>
            <person name="Putnam N.H."/>
            <person name="Rokhsar D.S."/>
        </authorList>
    </citation>
    <scope>NUCLEOTIDE SEQUENCE</scope>
    <source>
        <strain evidence="20 22">I ESC-2004</strain>
    </source>
</reference>
<evidence type="ECO:0000256" key="12">
    <source>
        <dbReference type="ARBA" id="ARBA00022786"/>
    </source>
</evidence>
<evidence type="ECO:0000256" key="1">
    <source>
        <dbReference type="ARBA" id="ARBA00000900"/>
    </source>
</evidence>
<evidence type="ECO:0000256" key="13">
    <source>
        <dbReference type="ARBA" id="ARBA00022833"/>
    </source>
</evidence>
<organism evidence="20">
    <name type="scientific">Capitella teleta</name>
    <name type="common">Polychaete worm</name>
    <dbReference type="NCBI Taxonomy" id="283909"/>
    <lineage>
        <taxon>Eukaryota</taxon>
        <taxon>Metazoa</taxon>
        <taxon>Spiralia</taxon>
        <taxon>Lophotrochozoa</taxon>
        <taxon>Annelida</taxon>
        <taxon>Polychaeta</taxon>
        <taxon>Sedentaria</taxon>
        <taxon>Scolecida</taxon>
        <taxon>Capitellidae</taxon>
        <taxon>Capitella</taxon>
    </lineage>
</organism>
<keyword evidence="11 18" id="KW-0863">Zinc-finger</keyword>
<dbReference type="FunCoup" id="R7V0A9">
    <property type="interactions" value="1554"/>
</dbReference>
<evidence type="ECO:0000313" key="21">
    <source>
        <dbReference type="EnsemblMetazoa" id="CapteP174511"/>
    </source>
</evidence>
<evidence type="ECO:0000256" key="7">
    <source>
        <dbReference type="ARBA" id="ARBA00022593"/>
    </source>
</evidence>
<dbReference type="EMBL" id="AMQN01005477">
    <property type="status" value="NOT_ANNOTATED_CDS"/>
    <property type="molecule type" value="Genomic_DNA"/>
</dbReference>
<evidence type="ECO:0000256" key="6">
    <source>
        <dbReference type="ARBA" id="ARBA00022448"/>
    </source>
</evidence>
<dbReference type="OrthoDB" id="6270329at2759"/>
<evidence type="ECO:0000256" key="16">
    <source>
        <dbReference type="ARBA" id="ARBA00023136"/>
    </source>
</evidence>
<keyword evidence="12" id="KW-0833">Ubl conjugation pathway</keyword>
<dbReference type="PANTHER" id="PTHR23350:SF0">
    <property type="entry name" value="PEROXISOME BIOGENESIS FACTOR 10"/>
    <property type="match status" value="1"/>
</dbReference>
<evidence type="ECO:0000256" key="8">
    <source>
        <dbReference type="ARBA" id="ARBA00022679"/>
    </source>
</evidence>
<keyword evidence="6" id="KW-0813">Transport</keyword>
<dbReference type="GO" id="GO:0005778">
    <property type="term" value="C:peroxisomal membrane"/>
    <property type="evidence" value="ECO:0007669"/>
    <property type="project" value="UniProtKB-SubCell"/>
</dbReference>
<dbReference type="PROSITE" id="PS00518">
    <property type="entry name" value="ZF_RING_1"/>
    <property type="match status" value="1"/>
</dbReference>
<evidence type="ECO:0000256" key="14">
    <source>
        <dbReference type="ARBA" id="ARBA00022927"/>
    </source>
</evidence>
<dbReference type="InterPro" id="IPR025654">
    <property type="entry name" value="PEX2/10"/>
</dbReference>
<dbReference type="Pfam" id="PF04757">
    <property type="entry name" value="Pex2_Pex12"/>
    <property type="match status" value="1"/>
</dbReference>
<dbReference type="STRING" id="283909.R7V0A9"/>
<dbReference type="EC" id="2.3.2.27" evidence="5"/>
<dbReference type="EnsemblMetazoa" id="CapteT174511">
    <property type="protein sequence ID" value="CapteP174511"/>
    <property type="gene ID" value="CapteG174511"/>
</dbReference>
<keyword evidence="9" id="KW-0812">Transmembrane</keyword>
<dbReference type="InterPro" id="IPR006845">
    <property type="entry name" value="Pex_N"/>
</dbReference>
<protein>
    <recommendedName>
        <fullName evidence="5">RING-type E3 ubiquitin transferase</fullName>
        <ecNumber evidence="5">2.3.2.27</ecNumber>
    </recommendedName>
</protein>
<feature type="domain" description="RING-type" evidence="19">
    <location>
        <begin position="246"/>
        <end position="284"/>
    </location>
</feature>
<reference evidence="22" key="1">
    <citation type="submission" date="2012-12" db="EMBL/GenBank/DDBJ databases">
        <authorList>
            <person name="Hellsten U."/>
            <person name="Grimwood J."/>
            <person name="Chapman J.A."/>
            <person name="Shapiro H."/>
            <person name="Aerts A."/>
            <person name="Otillar R.P."/>
            <person name="Terry A.Y."/>
            <person name="Boore J.L."/>
            <person name="Simakov O."/>
            <person name="Marletaz F."/>
            <person name="Cho S.-J."/>
            <person name="Edsinger-Gonzales E."/>
            <person name="Havlak P."/>
            <person name="Kuo D.-H."/>
            <person name="Larsson T."/>
            <person name="Lv J."/>
            <person name="Arendt D."/>
            <person name="Savage R."/>
            <person name="Osoegawa K."/>
            <person name="de Jong P."/>
            <person name="Lindberg D.R."/>
            <person name="Seaver E.C."/>
            <person name="Weisblat D.A."/>
            <person name="Putnam N.H."/>
            <person name="Grigoriev I.V."/>
            <person name="Rokhsar D.S."/>
        </authorList>
    </citation>
    <scope>NUCLEOTIDE SEQUENCE</scope>
    <source>
        <strain evidence="22">I ESC-2004</strain>
    </source>
</reference>
<keyword evidence="22" id="KW-1185">Reference proteome</keyword>
<dbReference type="GO" id="GO:0061630">
    <property type="term" value="F:ubiquitin protein ligase activity"/>
    <property type="evidence" value="ECO:0007669"/>
    <property type="project" value="UniProtKB-EC"/>
</dbReference>
<comment type="pathway">
    <text evidence="3">Protein modification; protein ubiquitination.</text>
</comment>
<keyword evidence="8" id="KW-0808">Transferase</keyword>
<evidence type="ECO:0000256" key="17">
    <source>
        <dbReference type="ARBA" id="ARBA00023140"/>
    </source>
</evidence>
<evidence type="ECO:0000256" key="9">
    <source>
        <dbReference type="ARBA" id="ARBA00022692"/>
    </source>
</evidence>
<dbReference type="GO" id="GO:0016558">
    <property type="term" value="P:protein import into peroxisome matrix"/>
    <property type="evidence" value="ECO:0007669"/>
    <property type="project" value="InterPro"/>
</dbReference>
<dbReference type="CDD" id="cd16527">
    <property type="entry name" value="RING-HC_PEX10"/>
    <property type="match status" value="1"/>
</dbReference>
<comment type="similarity">
    <text evidence="4">Belongs to the pex2/pex10/pex12 family.</text>
</comment>
<proteinExistence type="inferred from homology"/>
<dbReference type="Pfam" id="PF13639">
    <property type="entry name" value="zf-RING_2"/>
    <property type="match status" value="1"/>
</dbReference>
<keyword evidence="16" id="KW-0472">Membrane</keyword>
<dbReference type="Proteomes" id="UP000014760">
    <property type="component" value="Unassembled WGS sequence"/>
</dbReference>
<evidence type="ECO:0000256" key="2">
    <source>
        <dbReference type="ARBA" id="ARBA00004585"/>
    </source>
</evidence>
<dbReference type="EMBL" id="KB296106">
    <property type="protein sequence ID" value="ELU12268.1"/>
    <property type="molecule type" value="Genomic_DNA"/>
</dbReference>
<dbReference type="InterPro" id="IPR001841">
    <property type="entry name" value="Znf_RING"/>
</dbReference>
<evidence type="ECO:0000256" key="18">
    <source>
        <dbReference type="PROSITE-ProRule" id="PRU00175"/>
    </source>
</evidence>
<keyword evidence="15" id="KW-1133">Transmembrane helix</keyword>
<comment type="subcellular location">
    <subcellularLocation>
        <location evidence="2">Peroxisome membrane</location>
        <topology evidence="2">Multi-pass membrane protein</topology>
    </subcellularLocation>
</comment>
<evidence type="ECO:0000256" key="5">
    <source>
        <dbReference type="ARBA" id="ARBA00012483"/>
    </source>
</evidence>
<evidence type="ECO:0000313" key="22">
    <source>
        <dbReference type="Proteomes" id="UP000014760"/>
    </source>
</evidence>
<dbReference type="AlphaFoldDB" id="R7V0A9"/>
<comment type="catalytic activity">
    <reaction evidence="1">
        <text>S-ubiquitinyl-[E2 ubiquitin-conjugating enzyme]-L-cysteine + [acceptor protein]-L-lysine = [E2 ubiquitin-conjugating enzyme]-L-cysteine + N(6)-ubiquitinyl-[acceptor protein]-L-lysine.</text>
        <dbReference type="EC" id="2.3.2.27"/>
    </reaction>
</comment>
<evidence type="ECO:0000256" key="4">
    <source>
        <dbReference type="ARBA" id="ARBA00008704"/>
    </source>
</evidence>
<dbReference type="GO" id="GO:0008270">
    <property type="term" value="F:zinc ion binding"/>
    <property type="evidence" value="ECO:0007669"/>
    <property type="project" value="UniProtKB-KW"/>
</dbReference>
<dbReference type="PROSITE" id="PS50089">
    <property type="entry name" value="ZF_RING_2"/>
    <property type="match status" value="1"/>
</dbReference>
<dbReference type="SMART" id="SM00184">
    <property type="entry name" value="RING"/>
    <property type="match status" value="1"/>
</dbReference>
<keyword evidence="7" id="KW-0962">Peroxisome biogenesis</keyword>
<dbReference type="SUPFAM" id="SSF57850">
    <property type="entry name" value="RING/U-box"/>
    <property type="match status" value="1"/>
</dbReference>
<dbReference type="OMA" id="YCDVVQL"/>
<evidence type="ECO:0000259" key="19">
    <source>
        <dbReference type="PROSITE" id="PS50089"/>
    </source>
</evidence>
<dbReference type="PANTHER" id="PTHR23350">
    <property type="entry name" value="PEROXISOME ASSEMBLY PROTEIN 10"/>
    <property type="match status" value="1"/>
</dbReference>
<evidence type="ECO:0000256" key="3">
    <source>
        <dbReference type="ARBA" id="ARBA00004906"/>
    </source>
</evidence>
<accession>R7V0A9</accession>
<keyword evidence="17" id="KW-0576">Peroxisome</keyword>
<sequence length="301" mass="34392">MSAYVAAKQAEIIRSHQKDDFYTGGIQSALSEIVQTSFGPRIWINWRHEIDLLADLGYFVLTTVSGYQTLGEEYVNILQVNSSHRVIPSRMRRVAMVLLQILTPYLLHRILNWLETEMRQNRALNITPRGRDSAISLIKGIRSSLTFLHRCHLAVFYMSGVFYHFSKRFTGIHYLLVRPGMQNSKRPSYKVLGWLSVIQLSFSVLQQAIKALQETRKASKTENASSVGSVSKVSVPETSMDPQRKCALCLETRQNSTATPCGHLFCWDCIVEWCTMKPQCPLCRETSELSRLIILKNFDQN</sequence>
<evidence type="ECO:0000256" key="11">
    <source>
        <dbReference type="ARBA" id="ARBA00022771"/>
    </source>
</evidence>
<reference evidence="21" key="3">
    <citation type="submission" date="2015-06" db="UniProtKB">
        <authorList>
            <consortium name="EnsemblMetazoa"/>
        </authorList>
    </citation>
    <scope>IDENTIFICATION</scope>
</reference>
<keyword evidence="10" id="KW-0479">Metal-binding</keyword>
<keyword evidence="14" id="KW-0653">Protein transport</keyword>
<dbReference type="InterPro" id="IPR017907">
    <property type="entry name" value="Znf_RING_CS"/>
</dbReference>
<evidence type="ECO:0000256" key="15">
    <source>
        <dbReference type="ARBA" id="ARBA00022989"/>
    </source>
</evidence>
<name>R7V0A9_CAPTE</name>
<dbReference type="Gene3D" id="3.30.40.10">
    <property type="entry name" value="Zinc/RING finger domain, C3HC4 (zinc finger)"/>
    <property type="match status" value="1"/>
</dbReference>
<keyword evidence="13" id="KW-0862">Zinc</keyword>
<evidence type="ECO:0000313" key="20">
    <source>
        <dbReference type="EMBL" id="ELU12268.1"/>
    </source>
</evidence>
<dbReference type="InterPro" id="IPR013083">
    <property type="entry name" value="Znf_RING/FYVE/PHD"/>
</dbReference>